<dbReference type="SUPFAM" id="SSF88659">
    <property type="entry name" value="Sigma3 and sigma4 domains of RNA polymerase sigma factors"/>
    <property type="match status" value="1"/>
</dbReference>
<comment type="similarity">
    <text evidence="1 6">Belongs to the sigma-70 factor family. ECF subfamily.</text>
</comment>
<evidence type="ECO:0000313" key="9">
    <source>
        <dbReference type="EMBL" id="MCV7169530.1"/>
    </source>
</evidence>
<evidence type="ECO:0000256" key="6">
    <source>
        <dbReference type="RuleBase" id="RU000716"/>
    </source>
</evidence>
<dbReference type="Pfam" id="PF08281">
    <property type="entry name" value="Sigma70_r4_2"/>
    <property type="match status" value="1"/>
</dbReference>
<dbReference type="InterPro" id="IPR007627">
    <property type="entry name" value="RNA_pol_sigma70_r2"/>
</dbReference>
<dbReference type="RefSeq" id="WP_264011722.1">
    <property type="nucleotide sequence ID" value="NZ_JACKSJ010000047.1"/>
</dbReference>
<keyword evidence="4 6" id="KW-0238">DNA-binding</keyword>
<dbReference type="PANTHER" id="PTHR43133:SF59">
    <property type="entry name" value="ECF RNA POLYMERASE SIGMA FACTOR SIGR"/>
    <property type="match status" value="1"/>
</dbReference>
<dbReference type="GO" id="GO:0016987">
    <property type="term" value="F:sigma factor activity"/>
    <property type="evidence" value="ECO:0007669"/>
    <property type="project" value="UniProtKB-KW"/>
</dbReference>
<dbReference type="SUPFAM" id="SSF88946">
    <property type="entry name" value="Sigma2 domain of RNA polymerase sigma factors"/>
    <property type="match status" value="1"/>
</dbReference>
<dbReference type="PANTHER" id="PTHR43133">
    <property type="entry name" value="RNA POLYMERASE ECF-TYPE SIGMA FACTO"/>
    <property type="match status" value="1"/>
</dbReference>
<dbReference type="InterPro" id="IPR013325">
    <property type="entry name" value="RNA_pol_sigma_r2"/>
</dbReference>
<dbReference type="InterPro" id="IPR036388">
    <property type="entry name" value="WH-like_DNA-bd_sf"/>
</dbReference>
<dbReference type="Gene3D" id="1.10.1740.10">
    <property type="match status" value="1"/>
</dbReference>
<dbReference type="GO" id="GO:0003677">
    <property type="term" value="F:DNA binding"/>
    <property type="evidence" value="ECO:0007669"/>
    <property type="project" value="UniProtKB-KW"/>
</dbReference>
<keyword evidence="2 6" id="KW-0805">Transcription regulation</keyword>
<keyword evidence="5 6" id="KW-0804">Transcription</keyword>
<dbReference type="GO" id="GO:0006950">
    <property type="term" value="P:response to stress"/>
    <property type="evidence" value="ECO:0007669"/>
    <property type="project" value="UniProtKB-ARBA"/>
</dbReference>
<organism evidence="9 10">
    <name type="scientific">[Mycobacterium] manitobense</name>
    <dbReference type="NCBI Taxonomy" id="190147"/>
    <lineage>
        <taxon>Bacteria</taxon>
        <taxon>Bacillati</taxon>
        <taxon>Actinomycetota</taxon>
        <taxon>Actinomycetes</taxon>
        <taxon>Mycobacteriales</taxon>
        <taxon>Mycobacteriaceae</taxon>
        <taxon>Mycolicibacterium</taxon>
    </lineage>
</organism>
<dbReference type="InterPro" id="IPR014284">
    <property type="entry name" value="RNA_pol_sigma-70_dom"/>
</dbReference>
<name>A0A9X3BM37_9MYCO</name>
<dbReference type="InterPro" id="IPR013324">
    <property type="entry name" value="RNA_pol_sigma_r3/r4-like"/>
</dbReference>
<evidence type="ECO:0000256" key="1">
    <source>
        <dbReference type="ARBA" id="ARBA00010641"/>
    </source>
</evidence>
<feature type="domain" description="RNA polymerase sigma-70 region 2" evidence="7">
    <location>
        <begin position="27"/>
        <end position="92"/>
    </location>
</feature>
<sequence>MKVVATGTTATARPDAELAAHFARGVEPLLDVLLRGARRLTRNDADAEDLLQDTLLHGFAGFHNFRPGTNLRAWLFRIQYNRWVSTYRSKQSRVTETAFDEIHDWDLAASASHESAGLWSAEDEVLNRLPDNDIRAAVQSLPEGFRAAVYYADIEGYTYAETAVLMGVPIGTVMSRIYRGRERLRVALAHRAKRVVVAADHQAA</sequence>
<dbReference type="CDD" id="cd06171">
    <property type="entry name" value="Sigma70_r4"/>
    <property type="match status" value="1"/>
</dbReference>
<dbReference type="InterPro" id="IPR013249">
    <property type="entry name" value="RNA_pol_sigma70_r4_t2"/>
</dbReference>
<keyword evidence="3 6" id="KW-0731">Sigma factor</keyword>
<comment type="caution">
    <text evidence="9">The sequence shown here is derived from an EMBL/GenBank/DDBJ whole genome shotgun (WGS) entry which is preliminary data.</text>
</comment>
<evidence type="ECO:0000259" key="7">
    <source>
        <dbReference type="Pfam" id="PF04542"/>
    </source>
</evidence>
<dbReference type="Pfam" id="PF04542">
    <property type="entry name" value="Sigma70_r2"/>
    <property type="match status" value="1"/>
</dbReference>
<evidence type="ECO:0000256" key="3">
    <source>
        <dbReference type="ARBA" id="ARBA00023082"/>
    </source>
</evidence>
<evidence type="ECO:0000256" key="5">
    <source>
        <dbReference type="ARBA" id="ARBA00023163"/>
    </source>
</evidence>
<dbReference type="Gene3D" id="1.10.10.10">
    <property type="entry name" value="Winged helix-like DNA-binding domain superfamily/Winged helix DNA-binding domain"/>
    <property type="match status" value="1"/>
</dbReference>
<dbReference type="NCBIfam" id="TIGR02937">
    <property type="entry name" value="sigma70-ECF"/>
    <property type="match status" value="1"/>
</dbReference>
<dbReference type="GO" id="GO:0006352">
    <property type="term" value="P:DNA-templated transcription initiation"/>
    <property type="evidence" value="ECO:0007669"/>
    <property type="project" value="InterPro"/>
</dbReference>
<protein>
    <recommendedName>
        <fullName evidence="6">RNA polymerase sigma factor</fullName>
    </recommendedName>
</protein>
<evidence type="ECO:0000259" key="8">
    <source>
        <dbReference type="Pfam" id="PF08281"/>
    </source>
</evidence>
<reference evidence="9" key="1">
    <citation type="submission" date="2020-07" db="EMBL/GenBank/DDBJ databases">
        <authorList>
            <person name="Pettersson B.M.F."/>
            <person name="Behra P.R.K."/>
            <person name="Ramesh M."/>
            <person name="Das S."/>
            <person name="Dasgupta S."/>
            <person name="Kirsebom L.A."/>
        </authorList>
    </citation>
    <scope>NUCLEOTIDE SEQUENCE</scope>
    <source>
        <strain evidence="9">DSM 44615</strain>
    </source>
</reference>
<accession>A0A9X3BM37</accession>
<dbReference type="EMBL" id="JACKSJ010000047">
    <property type="protein sequence ID" value="MCV7169530.1"/>
    <property type="molecule type" value="Genomic_DNA"/>
</dbReference>
<dbReference type="PROSITE" id="PS01063">
    <property type="entry name" value="SIGMA70_ECF"/>
    <property type="match status" value="1"/>
</dbReference>
<keyword evidence="10" id="KW-1185">Reference proteome</keyword>
<dbReference type="Proteomes" id="UP001140293">
    <property type="component" value="Unassembled WGS sequence"/>
</dbReference>
<dbReference type="InterPro" id="IPR039425">
    <property type="entry name" value="RNA_pol_sigma-70-like"/>
</dbReference>
<dbReference type="AlphaFoldDB" id="A0A9X3BM37"/>
<evidence type="ECO:0000313" key="10">
    <source>
        <dbReference type="Proteomes" id="UP001140293"/>
    </source>
</evidence>
<evidence type="ECO:0000256" key="2">
    <source>
        <dbReference type="ARBA" id="ARBA00023015"/>
    </source>
</evidence>
<evidence type="ECO:0000256" key="4">
    <source>
        <dbReference type="ARBA" id="ARBA00023125"/>
    </source>
</evidence>
<feature type="domain" description="RNA polymerase sigma factor 70 region 4 type 2" evidence="8">
    <location>
        <begin position="133"/>
        <end position="184"/>
    </location>
</feature>
<proteinExistence type="inferred from homology"/>
<reference evidence="9" key="2">
    <citation type="journal article" date="2022" name="BMC Genomics">
        <title>Comparative genome analysis of mycobacteria focusing on tRNA and non-coding RNA.</title>
        <authorList>
            <person name="Behra P.R.K."/>
            <person name="Pettersson B.M.F."/>
            <person name="Ramesh M."/>
            <person name="Das S."/>
            <person name="Dasgupta S."/>
            <person name="Kirsebom L.A."/>
        </authorList>
    </citation>
    <scope>NUCLEOTIDE SEQUENCE</scope>
    <source>
        <strain evidence="9">DSM 44615</strain>
    </source>
</reference>
<dbReference type="InterPro" id="IPR000838">
    <property type="entry name" value="RNA_pol_sigma70_ECF_CS"/>
</dbReference>
<gene>
    <name evidence="9" type="ORF">H7I41_06295</name>
</gene>